<sequence length="423" mass="49129">MSAKFDVHDKLCDTEFTIGWLLDSLGTNDEKFKENYGNRKISNVSVRDISGGKGMFSIVLKCEISFQDSKDEKDIYTTIVKVPGSYVFDEMNEKGVEDAPKAEYLNIPEMHTTEVNFYNIFKNKVPKILPTVYFTQLWIPGKHQGCLHMEDLSKRGAGLNFYDCLNHAQIKSIIRGMAYFHKELICCDEKSWRGKFPIKIEMYENLDRFVEMFSKTFKGYLKNDHQLDQFNSYLNDSKLGNLIRNTEFIKYIVLQSHIDAGIPSTLVHGDLWNNNIIFKRDSNGFISNDIEAFLDWQIVQEGNIVCDFARLLTCSCEGDIRREAETYIFEYFVDCLNSELEKVGNPPVSYTAKQLKEVYESVFIMHMMHPIFMMPLFFATKTSVPEEKTIDEARIDRCILRAFHTCEDAKRYANSGKFDKWIN</sequence>
<accession>A0A914Q0I6</accession>
<dbReference type="PANTHER" id="PTHR23020">
    <property type="entry name" value="UNCHARACTERIZED NUCLEAR HORMONE RECEPTOR-RELATED"/>
    <property type="match status" value="1"/>
</dbReference>
<name>A0A914Q0I6_9BILA</name>
<dbReference type="Proteomes" id="UP000887578">
    <property type="component" value="Unplaced"/>
</dbReference>
<reference evidence="3" key="1">
    <citation type="submission" date="2022-11" db="UniProtKB">
        <authorList>
            <consortium name="WormBaseParasite"/>
        </authorList>
    </citation>
    <scope>IDENTIFICATION</scope>
</reference>
<dbReference type="Pfam" id="PF07914">
    <property type="entry name" value="DUF1679"/>
    <property type="match status" value="1"/>
</dbReference>
<keyword evidence="2" id="KW-1185">Reference proteome</keyword>
<proteinExistence type="predicted"/>
<dbReference type="InterPro" id="IPR052961">
    <property type="entry name" value="Oxido-Kinase-like_Enzymes"/>
</dbReference>
<evidence type="ECO:0000259" key="1">
    <source>
        <dbReference type="SMART" id="SM00587"/>
    </source>
</evidence>
<dbReference type="InterPro" id="IPR015897">
    <property type="entry name" value="CHK_kinase-like"/>
</dbReference>
<feature type="domain" description="CHK kinase-like" evidence="1">
    <location>
        <begin position="147"/>
        <end position="342"/>
    </location>
</feature>
<dbReference type="WBParaSite" id="PDA_v2.g24207.t1">
    <property type="protein sequence ID" value="PDA_v2.g24207.t1"/>
    <property type="gene ID" value="PDA_v2.g24207"/>
</dbReference>
<evidence type="ECO:0000313" key="3">
    <source>
        <dbReference type="WBParaSite" id="PDA_v2.g24207.t1"/>
    </source>
</evidence>
<dbReference type="Gene3D" id="3.90.1200.10">
    <property type="match status" value="1"/>
</dbReference>
<dbReference type="AlphaFoldDB" id="A0A914Q0I6"/>
<dbReference type="InterPro" id="IPR011009">
    <property type="entry name" value="Kinase-like_dom_sf"/>
</dbReference>
<dbReference type="SMART" id="SM00587">
    <property type="entry name" value="CHK"/>
    <property type="match status" value="1"/>
</dbReference>
<protein>
    <submittedName>
        <fullName evidence="3">CHK kinase-like domain-containing protein</fullName>
    </submittedName>
</protein>
<organism evidence="2 3">
    <name type="scientific">Panagrolaimus davidi</name>
    <dbReference type="NCBI Taxonomy" id="227884"/>
    <lineage>
        <taxon>Eukaryota</taxon>
        <taxon>Metazoa</taxon>
        <taxon>Ecdysozoa</taxon>
        <taxon>Nematoda</taxon>
        <taxon>Chromadorea</taxon>
        <taxon>Rhabditida</taxon>
        <taxon>Tylenchina</taxon>
        <taxon>Panagrolaimomorpha</taxon>
        <taxon>Panagrolaimoidea</taxon>
        <taxon>Panagrolaimidae</taxon>
        <taxon>Panagrolaimus</taxon>
    </lineage>
</organism>
<dbReference type="InterPro" id="IPR012877">
    <property type="entry name" value="Dhs-27"/>
</dbReference>
<evidence type="ECO:0000313" key="2">
    <source>
        <dbReference type="Proteomes" id="UP000887578"/>
    </source>
</evidence>
<dbReference type="PANTHER" id="PTHR23020:SF41">
    <property type="entry name" value="AMINOGLYCOSIDE PHOSPHOTRANSFERASE DOMAIN-CONTAINING PROTEIN"/>
    <property type="match status" value="1"/>
</dbReference>
<dbReference type="SUPFAM" id="SSF56112">
    <property type="entry name" value="Protein kinase-like (PK-like)"/>
    <property type="match status" value="1"/>
</dbReference>